<name>A0A166WVA7_9AGAM</name>
<proteinExistence type="predicted"/>
<accession>A0A166WVA7</accession>
<dbReference type="Proteomes" id="UP000076532">
    <property type="component" value="Unassembled WGS sequence"/>
</dbReference>
<gene>
    <name evidence="1" type="ORF">FIBSPDRAFT_283</name>
</gene>
<evidence type="ECO:0000313" key="2">
    <source>
        <dbReference type="Proteomes" id="UP000076532"/>
    </source>
</evidence>
<protein>
    <submittedName>
        <fullName evidence="1">Uncharacterized protein</fullName>
    </submittedName>
</protein>
<dbReference type="EMBL" id="KV417480">
    <property type="protein sequence ID" value="KZP34145.1"/>
    <property type="molecule type" value="Genomic_DNA"/>
</dbReference>
<dbReference type="AlphaFoldDB" id="A0A166WVA7"/>
<keyword evidence="2" id="KW-1185">Reference proteome</keyword>
<dbReference type="OrthoDB" id="128536at2759"/>
<sequence length="118" mass="12727">MKLLYPAAEKLSDLSESQLALKIARHSSCSSCNVSCVGLRPPRDVQVALDDSNTSSYMNALDSYGSDDEDSPSYLTSCICGHGVPEHGADASNLGEIEFMRRGRAAIRLDELLKTVGF</sequence>
<reference evidence="1 2" key="1">
    <citation type="journal article" date="2016" name="Mol. Biol. Evol.">
        <title>Comparative Genomics of Early-Diverging Mushroom-Forming Fungi Provides Insights into the Origins of Lignocellulose Decay Capabilities.</title>
        <authorList>
            <person name="Nagy L.G."/>
            <person name="Riley R."/>
            <person name="Tritt A."/>
            <person name="Adam C."/>
            <person name="Daum C."/>
            <person name="Floudas D."/>
            <person name="Sun H."/>
            <person name="Yadav J.S."/>
            <person name="Pangilinan J."/>
            <person name="Larsson K.H."/>
            <person name="Matsuura K."/>
            <person name="Barry K."/>
            <person name="Labutti K."/>
            <person name="Kuo R."/>
            <person name="Ohm R.A."/>
            <person name="Bhattacharya S.S."/>
            <person name="Shirouzu T."/>
            <person name="Yoshinaga Y."/>
            <person name="Martin F.M."/>
            <person name="Grigoriev I.V."/>
            <person name="Hibbett D.S."/>
        </authorList>
    </citation>
    <scope>NUCLEOTIDE SEQUENCE [LARGE SCALE GENOMIC DNA]</scope>
    <source>
        <strain evidence="1 2">CBS 109695</strain>
    </source>
</reference>
<evidence type="ECO:0000313" key="1">
    <source>
        <dbReference type="EMBL" id="KZP34145.1"/>
    </source>
</evidence>
<organism evidence="1 2">
    <name type="scientific">Athelia psychrophila</name>
    <dbReference type="NCBI Taxonomy" id="1759441"/>
    <lineage>
        <taxon>Eukaryota</taxon>
        <taxon>Fungi</taxon>
        <taxon>Dikarya</taxon>
        <taxon>Basidiomycota</taxon>
        <taxon>Agaricomycotina</taxon>
        <taxon>Agaricomycetes</taxon>
        <taxon>Agaricomycetidae</taxon>
        <taxon>Atheliales</taxon>
        <taxon>Atheliaceae</taxon>
        <taxon>Athelia</taxon>
    </lineage>
</organism>
<dbReference type="STRING" id="436010.A0A166WVA7"/>